<dbReference type="Pfam" id="PF01520">
    <property type="entry name" value="Amidase_3"/>
    <property type="match status" value="1"/>
</dbReference>
<evidence type="ECO:0000313" key="5">
    <source>
        <dbReference type="EMBL" id="KJH72883.1"/>
    </source>
</evidence>
<feature type="chain" id="PRO_5002337567" evidence="3">
    <location>
        <begin position="23"/>
        <end position="642"/>
    </location>
</feature>
<dbReference type="GO" id="GO:0009253">
    <property type="term" value="P:peptidoglycan catabolic process"/>
    <property type="evidence" value="ECO:0007669"/>
    <property type="project" value="InterPro"/>
</dbReference>
<dbReference type="PANTHER" id="PTHR30404:SF0">
    <property type="entry name" value="N-ACETYLMURAMOYL-L-ALANINE AMIDASE AMIC"/>
    <property type="match status" value="1"/>
</dbReference>
<dbReference type="Proteomes" id="UP000032452">
    <property type="component" value="Unassembled WGS sequence"/>
</dbReference>
<feature type="signal peptide" evidence="3">
    <location>
        <begin position="1"/>
        <end position="22"/>
    </location>
</feature>
<dbReference type="InterPro" id="IPR021731">
    <property type="entry name" value="AMIN_dom"/>
</dbReference>
<sequence>MKFHWLLPSILSVFVLSSAAEAAKLKSWRFDAGQNQLYFKTEGGVQPQAKLIFNPTRLVIDLPGTTLERSTVKQEYSGAIRSIRVGQFEEGTTRVVVEISPGYQLDPQQVKVRGTSPTYWIVKIPKPQKIASNPPAPSSNRPLSRSLSQASTPSSPRKLFSVVTTNSSLQNKRPILSRNTVSRSETGLQIQNVTVTADGLFVRTRGKGNPQVNVNRSRDRDTINVDFKGATLSNLAPANISVNRLGINNIQLNQVQSSPPVVRMTMQVRANSPDWQASFSRFGGYTVLPLGRTSVVATNNRTNDDPDVFISSSSTKQSANVATIEAVELNGDRNQLLIRTDQSLTYTSGWDRSSGMYRITFADAQLSRSVKGPNLDSDDPLLRVRVQQPTPRTVIVSVLPAAGVRLGELNQPSPELFALQLQRSTIVSAPPIPPQKQPEVVTIPTIEPPPTPAASPKPRRVGQGRIVVVIDPGHGGKDPGAIGLRGLQEKNVILPISKKIADILEKKGIQVVMTRDSDYFVDLAPRVEIADRANANLFVSIHANSMPANRTDVNGLETYYYSSGQGLARAIHSSVLQDINIRDRRVRKARFYVLRKSSMPSVLVEVGFVTGAVDSPRLGTAAYQNQMAEAIARGILQYIQQR</sequence>
<gene>
    <name evidence="5" type="ORF">UH38_04910</name>
</gene>
<evidence type="ECO:0000256" key="2">
    <source>
        <dbReference type="SAM" id="MobiDB-lite"/>
    </source>
</evidence>
<evidence type="ECO:0000259" key="4">
    <source>
        <dbReference type="SMART" id="SM00646"/>
    </source>
</evidence>
<keyword evidence="1" id="KW-0378">Hydrolase</keyword>
<dbReference type="InterPro" id="IPR002508">
    <property type="entry name" value="MurNAc-LAA_cat"/>
</dbReference>
<evidence type="ECO:0000256" key="1">
    <source>
        <dbReference type="ARBA" id="ARBA00022801"/>
    </source>
</evidence>
<dbReference type="RefSeq" id="WP_045053502.1">
    <property type="nucleotide sequence ID" value="NZ_CAWMDP010000011.1"/>
</dbReference>
<dbReference type="SMART" id="SM00646">
    <property type="entry name" value="Ami_3"/>
    <property type="match status" value="1"/>
</dbReference>
<dbReference type="CDD" id="cd02696">
    <property type="entry name" value="MurNAc-LAA"/>
    <property type="match status" value="1"/>
</dbReference>
<dbReference type="Pfam" id="PF11741">
    <property type="entry name" value="AMIN"/>
    <property type="match status" value="1"/>
</dbReference>
<protein>
    <submittedName>
        <fullName evidence="5">N-acetylmuramoyl-L-alanine amidase</fullName>
    </submittedName>
</protein>
<evidence type="ECO:0000313" key="6">
    <source>
        <dbReference type="Proteomes" id="UP000032452"/>
    </source>
</evidence>
<dbReference type="AlphaFoldDB" id="A0A0D8ZVT3"/>
<accession>A0A0D8ZVT3</accession>
<keyword evidence="3" id="KW-0732">Signal</keyword>
<dbReference type="SUPFAM" id="SSF53187">
    <property type="entry name" value="Zn-dependent exopeptidases"/>
    <property type="match status" value="1"/>
</dbReference>
<evidence type="ECO:0000256" key="3">
    <source>
        <dbReference type="SAM" id="SignalP"/>
    </source>
</evidence>
<dbReference type="PANTHER" id="PTHR30404">
    <property type="entry name" value="N-ACETYLMURAMOYL-L-ALANINE AMIDASE"/>
    <property type="match status" value="1"/>
</dbReference>
<feature type="compositionally biased region" description="Low complexity" evidence="2">
    <location>
        <begin position="138"/>
        <end position="148"/>
    </location>
</feature>
<comment type="caution">
    <text evidence="5">The sequence shown here is derived from an EMBL/GenBank/DDBJ whole genome shotgun (WGS) entry which is preliminary data.</text>
</comment>
<dbReference type="GO" id="GO:0008745">
    <property type="term" value="F:N-acetylmuramoyl-L-alanine amidase activity"/>
    <property type="evidence" value="ECO:0007669"/>
    <property type="project" value="InterPro"/>
</dbReference>
<organism evidence="5 6">
    <name type="scientific">Aliterella atlantica CENA595</name>
    <dbReference type="NCBI Taxonomy" id="1618023"/>
    <lineage>
        <taxon>Bacteria</taxon>
        <taxon>Bacillati</taxon>
        <taxon>Cyanobacteriota</taxon>
        <taxon>Cyanophyceae</taxon>
        <taxon>Chroococcidiopsidales</taxon>
        <taxon>Aliterellaceae</taxon>
        <taxon>Aliterella</taxon>
    </lineage>
</organism>
<keyword evidence="6" id="KW-1185">Reference proteome</keyword>
<proteinExistence type="predicted"/>
<feature type="region of interest" description="Disordered" evidence="2">
    <location>
        <begin position="128"/>
        <end position="158"/>
    </location>
</feature>
<feature type="region of interest" description="Disordered" evidence="2">
    <location>
        <begin position="428"/>
        <end position="460"/>
    </location>
</feature>
<reference evidence="5 6" key="1">
    <citation type="submission" date="2015-02" db="EMBL/GenBank/DDBJ databases">
        <title>Draft genome of a novel marine cyanobacterium (Chroococcales) isolated from South Atlantic Ocean.</title>
        <authorList>
            <person name="Rigonato J."/>
            <person name="Alvarenga D.O."/>
            <person name="Branco L.H."/>
            <person name="Varani A.M."/>
            <person name="Brandini F.P."/>
            <person name="Fiore M.F."/>
        </authorList>
    </citation>
    <scope>NUCLEOTIDE SEQUENCE [LARGE SCALE GENOMIC DNA]</scope>
    <source>
        <strain evidence="5 6">CENA595</strain>
    </source>
</reference>
<feature type="compositionally biased region" description="Pro residues" evidence="2">
    <location>
        <begin position="446"/>
        <end position="455"/>
    </location>
</feature>
<dbReference type="Gene3D" id="3.40.630.40">
    <property type="entry name" value="Zn-dependent exopeptidases"/>
    <property type="match status" value="1"/>
</dbReference>
<dbReference type="PATRIC" id="fig|1618023.3.peg.857"/>
<dbReference type="InterPro" id="IPR050695">
    <property type="entry name" value="N-acetylmuramoyl_amidase_3"/>
</dbReference>
<dbReference type="Gene3D" id="2.60.40.3500">
    <property type="match status" value="1"/>
</dbReference>
<dbReference type="FunFam" id="3.40.630.40:FF:000005">
    <property type="entry name" value="N-acetylmuramoyl-L-alanine amidase (AmiA)"/>
    <property type="match status" value="1"/>
</dbReference>
<dbReference type="OrthoDB" id="9806267at2"/>
<dbReference type="GO" id="GO:0030288">
    <property type="term" value="C:outer membrane-bounded periplasmic space"/>
    <property type="evidence" value="ECO:0007669"/>
    <property type="project" value="TreeGrafter"/>
</dbReference>
<feature type="domain" description="MurNAc-LAA" evidence="4">
    <location>
        <begin position="527"/>
        <end position="636"/>
    </location>
</feature>
<dbReference type="STRING" id="1618023.UH38_04910"/>
<name>A0A0D8ZVT3_9CYAN</name>
<dbReference type="EMBL" id="JYON01000003">
    <property type="protein sequence ID" value="KJH72883.1"/>
    <property type="molecule type" value="Genomic_DNA"/>
</dbReference>